<feature type="binding site" evidence="8">
    <location>
        <position position="267"/>
    </location>
    <ligand>
        <name>Mn(2+)</name>
        <dbReference type="ChEBI" id="CHEBI:29035"/>
        <label>2</label>
    </ligand>
</feature>
<dbReference type="SUPFAM" id="SSF52949">
    <property type="entry name" value="Macro domain-like"/>
    <property type="match status" value="1"/>
</dbReference>
<evidence type="ECO:0000256" key="4">
    <source>
        <dbReference type="ARBA" id="ARBA00022438"/>
    </source>
</evidence>
<reference evidence="10 11" key="2">
    <citation type="submission" date="2022-06" db="EMBL/GenBank/DDBJ databases">
        <title>Genomic Encyclopedia of Type Strains, Phase I: the one thousand microbial genomes (KMG-I) project.</title>
        <authorList>
            <person name="Kyrpides N."/>
        </authorList>
    </citation>
    <scope>NUCLEOTIDE SEQUENCE [LARGE SCALE GENOMIC DNA]</scope>
    <source>
        <strain evidence="10 11">DSM 43889</strain>
    </source>
</reference>
<evidence type="ECO:0000313" key="10">
    <source>
        <dbReference type="EMBL" id="MCP2331916.1"/>
    </source>
</evidence>
<sequence length="498" mass="50885">MTAPTLAITDSDPIGASADALIIGTLAGPDGLTLAPGSAEVDSAFGGGLVDLLAAVGAKGKADEVVKIPARGAVPATVVVATGLGSSSGPEEQVTAEQVRRAAGAAARALAGTGHAVSLLSLLDLGAAAQGTLLGAYRFTRYRTEPGDGPVGRVEFALPPGVEGDPQATLKAATAIASAVNTARDLVNTPPNDLFPESFAERAADLAKEAGVDIEVLDEKGLRKGGYGGILGVGGGSTRGPRLLRLRYAHPRAVKKVALVGKGITFDSGGISLKPPADMDQMTSDMSGAAAVVASVVLAARLRYPLEVIAHVPLAENLPSGTAYRPGDVLTMYGGKTVEVLNTDAEGRLVLADAITRAAEDDPDYLIETSTLTGAQVVALGKRTPGVMGEDEFRDRVAEIARATGEGGWAMPLPEELRGDLDSKLADLANVTGHRWGGMLSAGHFLREFVKDGLPWAHIDIAGPAFNDKGPWGYTPKGGTGLPVRTIAAVLADIAEHG</sequence>
<dbReference type="InterPro" id="IPR000819">
    <property type="entry name" value="Peptidase_M17_C"/>
</dbReference>
<comment type="catalytic activity">
    <reaction evidence="2 8">
        <text>Release of an N-terminal amino acid, preferentially leucine, but not glutamic or aspartic acids.</text>
        <dbReference type="EC" id="3.4.11.10"/>
    </reaction>
</comment>
<keyword evidence="6 8" id="KW-0378">Hydrolase</keyword>
<accession>A0ABT1JJK2</accession>
<comment type="function">
    <text evidence="7 8">Presumably involved in the processing and regular turnover of intracellular proteins. Catalyzes the removal of unsubstituted N-terminal amino acids from various peptides.</text>
</comment>
<evidence type="ECO:0000256" key="1">
    <source>
        <dbReference type="ARBA" id="ARBA00000135"/>
    </source>
</evidence>
<evidence type="ECO:0000256" key="8">
    <source>
        <dbReference type="HAMAP-Rule" id="MF_00181"/>
    </source>
</evidence>
<comment type="caution">
    <text evidence="10">The sequence shown here is derived from an EMBL/GenBank/DDBJ whole genome shotgun (WGS) entry which is preliminary data.</text>
</comment>
<feature type="domain" description="Cytosol aminopeptidase" evidence="9">
    <location>
        <begin position="342"/>
        <end position="349"/>
    </location>
</feature>
<feature type="binding site" evidence="8">
    <location>
        <position position="285"/>
    </location>
    <ligand>
        <name>Mn(2+)</name>
        <dbReference type="ChEBI" id="CHEBI:29035"/>
        <label>2</label>
    </ligand>
</feature>
<dbReference type="PANTHER" id="PTHR11963:SF23">
    <property type="entry name" value="CYTOSOL AMINOPEPTIDASE"/>
    <property type="match status" value="1"/>
</dbReference>
<dbReference type="PANTHER" id="PTHR11963">
    <property type="entry name" value="LEUCINE AMINOPEPTIDASE-RELATED"/>
    <property type="match status" value="1"/>
</dbReference>
<dbReference type="CDD" id="cd00433">
    <property type="entry name" value="Peptidase_M17"/>
    <property type="match status" value="1"/>
</dbReference>
<keyword evidence="8" id="KW-0479">Metal-binding</keyword>
<evidence type="ECO:0000256" key="6">
    <source>
        <dbReference type="ARBA" id="ARBA00022801"/>
    </source>
</evidence>
<gene>
    <name evidence="8" type="primary">pepA</name>
    <name evidence="10" type="ORF">G443_002186</name>
</gene>
<comment type="subcellular location">
    <subcellularLocation>
        <location evidence="8">Cytoplasm</location>
    </subcellularLocation>
</comment>
<evidence type="ECO:0000259" key="9">
    <source>
        <dbReference type="PROSITE" id="PS00631"/>
    </source>
</evidence>
<dbReference type="Gene3D" id="3.40.220.10">
    <property type="entry name" value="Leucine Aminopeptidase, subunit E, domain 1"/>
    <property type="match status" value="1"/>
</dbReference>
<comment type="similarity">
    <text evidence="3 8">Belongs to the peptidase M17 family.</text>
</comment>
<dbReference type="SUPFAM" id="SSF53187">
    <property type="entry name" value="Zn-dependent exopeptidases"/>
    <property type="match status" value="1"/>
</dbReference>
<feature type="active site" evidence="8">
    <location>
        <position position="274"/>
    </location>
</feature>
<dbReference type="Pfam" id="PF02789">
    <property type="entry name" value="Peptidase_M17_N"/>
    <property type="match status" value="1"/>
</dbReference>
<dbReference type="GO" id="GO:0004177">
    <property type="term" value="F:aminopeptidase activity"/>
    <property type="evidence" value="ECO:0007669"/>
    <property type="project" value="UniProtKB-KW"/>
</dbReference>
<feature type="binding site" evidence="8">
    <location>
        <position position="344"/>
    </location>
    <ligand>
        <name>Mn(2+)</name>
        <dbReference type="ChEBI" id="CHEBI:29035"/>
        <label>1</label>
    </ligand>
</feature>
<feature type="active site" evidence="8">
    <location>
        <position position="348"/>
    </location>
</feature>
<evidence type="ECO:0000256" key="2">
    <source>
        <dbReference type="ARBA" id="ARBA00000967"/>
    </source>
</evidence>
<dbReference type="EC" id="3.4.11.1" evidence="8"/>
<name>A0ABT1JJK2_ACTCY</name>
<keyword evidence="8" id="KW-0464">Manganese</keyword>
<proteinExistence type="inferred from homology"/>
<organism evidence="10 11">
    <name type="scientific">Actinoalloteichus caeruleus DSM 43889</name>
    <dbReference type="NCBI Taxonomy" id="1120930"/>
    <lineage>
        <taxon>Bacteria</taxon>
        <taxon>Bacillati</taxon>
        <taxon>Actinomycetota</taxon>
        <taxon>Actinomycetes</taxon>
        <taxon>Pseudonocardiales</taxon>
        <taxon>Pseudonocardiaceae</taxon>
        <taxon>Actinoalloteichus</taxon>
        <taxon>Actinoalloteichus cyanogriseus</taxon>
    </lineage>
</organism>
<protein>
    <recommendedName>
        <fullName evidence="8">Probable cytosol aminopeptidase</fullName>
        <ecNumber evidence="8">3.4.11.1</ecNumber>
    </recommendedName>
    <alternativeName>
        <fullName evidence="8">Leucine aminopeptidase</fullName>
        <shortName evidence="8">LAP</shortName>
        <ecNumber evidence="8">3.4.11.10</ecNumber>
    </alternativeName>
    <alternativeName>
        <fullName evidence="8">Leucyl aminopeptidase</fullName>
    </alternativeName>
</protein>
<feature type="binding site" evidence="8">
    <location>
        <position position="262"/>
    </location>
    <ligand>
        <name>Mn(2+)</name>
        <dbReference type="ChEBI" id="CHEBI:29035"/>
        <label>2</label>
    </ligand>
</feature>
<dbReference type="InterPro" id="IPR023042">
    <property type="entry name" value="Peptidase_M17_leu_NH2_pept"/>
</dbReference>
<dbReference type="EC" id="3.4.11.10" evidence="8"/>
<evidence type="ECO:0000313" key="11">
    <source>
        <dbReference type="Proteomes" id="UP000791080"/>
    </source>
</evidence>
<evidence type="ECO:0000256" key="7">
    <source>
        <dbReference type="ARBA" id="ARBA00049972"/>
    </source>
</evidence>
<dbReference type="Proteomes" id="UP000791080">
    <property type="component" value="Unassembled WGS sequence"/>
</dbReference>
<dbReference type="HAMAP" id="MF_00181">
    <property type="entry name" value="Cytosol_peptidase_M17"/>
    <property type="match status" value="1"/>
</dbReference>
<dbReference type="InterPro" id="IPR043472">
    <property type="entry name" value="Macro_dom-like"/>
</dbReference>
<dbReference type="InterPro" id="IPR011356">
    <property type="entry name" value="Leucine_aapep/pepB"/>
</dbReference>
<dbReference type="PROSITE" id="PS00631">
    <property type="entry name" value="CYTOSOL_AP"/>
    <property type="match status" value="1"/>
</dbReference>
<reference evidence="10 11" key="1">
    <citation type="submission" date="2013-07" db="EMBL/GenBank/DDBJ databases">
        <authorList>
            <consortium name="DOE Joint Genome Institute"/>
            <person name="Reeve W."/>
            <person name="Huntemann M."/>
            <person name="Han J."/>
            <person name="Chen A."/>
            <person name="Kyrpides N."/>
            <person name="Mavromatis K."/>
            <person name="Markowitz V."/>
            <person name="Palaniappan K."/>
            <person name="Ivanova N."/>
            <person name="Schaumberg A."/>
            <person name="Pati A."/>
            <person name="Liolios K."/>
            <person name="Nordberg H.P."/>
            <person name="Cantor M.N."/>
            <person name="Hua S.X."/>
            <person name="Woyke T."/>
        </authorList>
    </citation>
    <scope>NUCLEOTIDE SEQUENCE [LARGE SCALE GENOMIC DNA]</scope>
    <source>
        <strain evidence="10 11">DSM 43889</strain>
    </source>
</reference>
<dbReference type="RefSeq" id="WP_026418200.1">
    <property type="nucleotide sequence ID" value="NZ_AUBJ02000001.1"/>
</dbReference>
<keyword evidence="8" id="KW-0963">Cytoplasm</keyword>
<keyword evidence="5 8" id="KW-0645">Protease</keyword>
<dbReference type="NCBIfam" id="NF002073">
    <property type="entry name" value="PRK00913.1-2"/>
    <property type="match status" value="1"/>
</dbReference>
<comment type="catalytic activity">
    <reaction evidence="1 8">
        <text>Release of an N-terminal amino acid, Xaa-|-Yaa-, in which Xaa is preferably Leu, but may be other amino acids including Pro although not Arg or Lys, and Yaa may be Pro. Amino acid amides and methyl esters are also readily hydrolyzed, but rates on arylamides are exceedingly low.</text>
        <dbReference type="EC" id="3.4.11.1"/>
    </reaction>
</comment>
<dbReference type="PRINTS" id="PR00481">
    <property type="entry name" value="LAMNOPPTDASE"/>
</dbReference>
<keyword evidence="4 8" id="KW-0031">Aminopeptidase</keyword>
<dbReference type="EMBL" id="AUBJ02000001">
    <property type="protein sequence ID" value="MCP2331916.1"/>
    <property type="molecule type" value="Genomic_DNA"/>
</dbReference>
<evidence type="ECO:0000256" key="5">
    <source>
        <dbReference type="ARBA" id="ARBA00022670"/>
    </source>
</evidence>
<keyword evidence="11" id="KW-1185">Reference proteome</keyword>
<feature type="binding site" evidence="8">
    <location>
        <position position="267"/>
    </location>
    <ligand>
        <name>Mn(2+)</name>
        <dbReference type="ChEBI" id="CHEBI:29035"/>
        <label>1</label>
    </ligand>
</feature>
<dbReference type="Pfam" id="PF00883">
    <property type="entry name" value="Peptidase_M17"/>
    <property type="match status" value="1"/>
</dbReference>
<dbReference type="InterPro" id="IPR008283">
    <property type="entry name" value="Peptidase_M17_N"/>
</dbReference>
<feature type="binding site" evidence="8">
    <location>
        <position position="346"/>
    </location>
    <ligand>
        <name>Mn(2+)</name>
        <dbReference type="ChEBI" id="CHEBI:29035"/>
        <label>1</label>
    </ligand>
</feature>
<evidence type="ECO:0000256" key="3">
    <source>
        <dbReference type="ARBA" id="ARBA00009528"/>
    </source>
</evidence>
<feature type="binding site" evidence="8">
    <location>
        <position position="346"/>
    </location>
    <ligand>
        <name>Mn(2+)</name>
        <dbReference type="ChEBI" id="CHEBI:29035"/>
        <label>2</label>
    </ligand>
</feature>
<comment type="cofactor">
    <cofactor evidence="8">
        <name>Mn(2+)</name>
        <dbReference type="ChEBI" id="CHEBI:29035"/>
    </cofactor>
    <text evidence="8">Binds 2 manganese ions per subunit.</text>
</comment>
<dbReference type="Gene3D" id="3.40.630.10">
    <property type="entry name" value="Zn peptidases"/>
    <property type="match status" value="1"/>
</dbReference>